<dbReference type="Pfam" id="PF14667">
    <property type="entry name" value="Polysacc_synt_C"/>
    <property type="match status" value="1"/>
</dbReference>
<evidence type="ECO:0000259" key="1">
    <source>
        <dbReference type="Pfam" id="PF01370"/>
    </source>
</evidence>
<feature type="domain" description="Capsular polysaccharide assembling protein CapF C-terminal" evidence="2">
    <location>
        <begin position="246"/>
        <end position="356"/>
    </location>
</feature>
<name>A0A1G8B8U5_9MICO</name>
<dbReference type="InterPro" id="IPR011051">
    <property type="entry name" value="RmlC_Cupin_sf"/>
</dbReference>
<proteinExistence type="predicted"/>
<dbReference type="Gene3D" id="3.40.50.720">
    <property type="entry name" value="NAD(P)-binding Rossmann-like Domain"/>
    <property type="match status" value="1"/>
</dbReference>
<dbReference type="Gene3D" id="2.60.120.10">
    <property type="entry name" value="Jelly Rolls"/>
    <property type="match status" value="1"/>
</dbReference>
<evidence type="ECO:0000313" key="3">
    <source>
        <dbReference type="EMBL" id="SDH29617.1"/>
    </source>
</evidence>
<dbReference type="STRING" id="399736.SAMN04489720_0746"/>
<evidence type="ECO:0000313" key="4">
    <source>
        <dbReference type="Proteomes" id="UP000198822"/>
    </source>
</evidence>
<dbReference type="SUPFAM" id="SSF51182">
    <property type="entry name" value="RmlC-like cupins"/>
    <property type="match status" value="1"/>
</dbReference>
<dbReference type="InterPro" id="IPR029303">
    <property type="entry name" value="CapF_C"/>
</dbReference>
<keyword evidence="4" id="KW-1185">Reference proteome</keyword>
<protein>
    <submittedName>
        <fullName evidence="3">UDP-2-acetamido-2,6-beta-L-arabino-hexul-4-ose reductase</fullName>
    </submittedName>
</protein>
<sequence>MRVAVTGAGGFLGLHVRGALLEAGVEAVPVALGERFDERAAFAAVDGADAVLHLAGVHRAPEDLVRDGNRMLATQLARTLLDVPTPPRTVAYASTTQVGNGSAYGEAKEQAGDMVRAAADAVGARFVDHRLPNLFGEHGLPFTNSVTATFCHLLASGGRPEVHEDRTLDLLHAQDAADLLLGDVAAADRVHRATVTGVLARLERIASAYEVGEVPDIAERLDRDLFNTYRSHLVARRPAIRLASRADERGAFIELVRARGGSGQASISTTAPGVTRGDHFHRRKFERFTVVSGRAVIRLRRILTAEVVTIPVDGDEPVAVDMPTLWSHSIENVGDGPLHTSFWTDDLFDAARPDTIPERVLP</sequence>
<dbReference type="SUPFAM" id="SSF51735">
    <property type="entry name" value="NAD(P)-binding Rossmann-fold domains"/>
    <property type="match status" value="1"/>
</dbReference>
<dbReference type="RefSeq" id="WP_092506758.1">
    <property type="nucleotide sequence ID" value="NZ_LT629695.1"/>
</dbReference>
<dbReference type="Proteomes" id="UP000198822">
    <property type="component" value="Chromosome I"/>
</dbReference>
<dbReference type="OrthoDB" id="9801785at2"/>
<feature type="domain" description="NAD-dependent epimerase/dehydratase" evidence="1">
    <location>
        <begin position="3"/>
        <end position="181"/>
    </location>
</feature>
<gene>
    <name evidence="3" type="ORF">SAMN04489720_0746</name>
</gene>
<dbReference type="InterPro" id="IPR014710">
    <property type="entry name" value="RmlC-like_jellyroll"/>
</dbReference>
<dbReference type="InterPro" id="IPR036291">
    <property type="entry name" value="NAD(P)-bd_dom_sf"/>
</dbReference>
<accession>A0A1G8B8U5</accession>
<dbReference type="InterPro" id="IPR001509">
    <property type="entry name" value="Epimerase_deHydtase"/>
</dbReference>
<evidence type="ECO:0000259" key="2">
    <source>
        <dbReference type="Pfam" id="PF14667"/>
    </source>
</evidence>
<reference evidence="4" key="1">
    <citation type="submission" date="2016-10" db="EMBL/GenBank/DDBJ databases">
        <authorList>
            <person name="Varghese N."/>
            <person name="Submissions S."/>
        </authorList>
    </citation>
    <scope>NUCLEOTIDE SEQUENCE [LARGE SCALE GENOMIC DNA]</scope>
    <source>
        <strain evidence="4">DSM 22002</strain>
    </source>
</reference>
<dbReference type="EMBL" id="LT629695">
    <property type="protein sequence ID" value="SDH29617.1"/>
    <property type="molecule type" value="Genomic_DNA"/>
</dbReference>
<dbReference type="AlphaFoldDB" id="A0A1G8B8U5"/>
<organism evidence="3 4">
    <name type="scientific">Agrococcus jejuensis</name>
    <dbReference type="NCBI Taxonomy" id="399736"/>
    <lineage>
        <taxon>Bacteria</taxon>
        <taxon>Bacillati</taxon>
        <taxon>Actinomycetota</taxon>
        <taxon>Actinomycetes</taxon>
        <taxon>Micrococcales</taxon>
        <taxon>Microbacteriaceae</taxon>
        <taxon>Agrococcus</taxon>
    </lineage>
</organism>
<dbReference type="Pfam" id="PF01370">
    <property type="entry name" value="Epimerase"/>
    <property type="match status" value="1"/>
</dbReference>